<dbReference type="EMBL" id="BAAANY010000008">
    <property type="protein sequence ID" value="GAA1673909.1"/>
    <property type="molecule type" value="Genomic_DNA"/>
</dbReference>
<dbReference type="Pfam" id="PF13305">
    <property type="entry name" value="TetR_C_33"/>
    <property type="match status" value="1"/>
</dbReference>
<feature type="DNA-binding region" description="H-T-H motif" evidence="4">
    <location>
        <begin position="36"/>
        <end position="55"/>
    </location>
</feature>
<feature type="domain" description="HTH tetR-type" evidence="5">
    <location>
        <begin position="13"/>
        <end position="73"/>
    </location>
</feature>
<keyword evidence="1" id="KW-0805">Transcription regulation</keyword>
<name>A0ABP4SM11_9ACTN</name>
<evidence type="ECO:0000313" key="7">
    <source>
        <dbReference type="Proteomes" id="UP001500618"/>
    </source>
</evidence>
<evidence type="ECO:0000256" key="2">
    <source>
        <dbReference type="ARBA" id="ARBA00023125"/>
    </source>
</evidence>
<dbReference type="InterPro" id="IPR009057">
    <property type="entry name" value="Homeodomain-like_sf"/>
</dbReference>
<dbReference type="InterPro" id="IPR025996">
    <property type="entry name" value="MT1864/Rv1816-like_C"/>
</dbReference>
<dbReference type="PANTHER" id="PTHR30055:SF243">
    <property type="entry name" value="HTH-TYPE TRANSCRIPTIONAL REGULATOR RV1816"/>
    <property type="match status" value="1"/>
</dbReference>
<sequence length="240" mass="25767">MNASQTARERARIELTREIKEEARRQLAADGADRLSLRGVARELGLVSSALYRYFPSRDDLLTALIIDAYNAIGEAAETVPDGPAGSAQRWRAVCRAIRRWAREHSGEYALIYGSAIPGYQAPPETIAPAGRGAFVLFAVLRDAWAAGRLVVPADAPAMSSRLSGQFGQLSVVAPELPDAVLARAVIVWTQLFGMISFELTGQFVGTVDPTDEFFEHATAEMAAFLGLADSFGGGRTVPG</sequence>
<evidence type="ECO:0000313" key="6">
    <source>
        <dbReference type="EMBL" id="GAA1673909.1"/>
    </source>
</evidence>
<dbReference type="SUPFAM" id="SSF48498">
    <property type="entry name" value="Tetracyclin repressor-like, C-terminal domain"/>
    <property type="match status" value="1"/>
</dbReference>
<organism evidence="6 7">
    <name type="scientific">Fodinicola feengrottensis</name>
    <dbReference type="NCBI Taxonomy" id="435914"/>
    <lineage>
        <taxon>Bacteria</taxon>
        <taxon>Bacillati</taxon>
        <taxon>Actinomycetota</taxon>
        <taxon>Actinomycetes</taxon>
        <taxon>Mycobacteriales</taxon>
        <taxon>Fodinicola</taxon>
    </lineage>
</organism>
<dbReference type="SUPFAM" id="SSF46689">
    <property type="entry name" value="Homeodomain-like"/>
    <property type="match status" value="1"/>
</dbReference>
<evidence type="ECO:0000256" key="4">
    <source>
        <dbReference type="PROSITE-ProRule" id="PRU00335"/>
    </source>
</evidence>
<keyword evidence="7" id="KW-1185">Reference proteome</keyword>
<dbReference type="Gene3D" id="1.10.357.10">
    <property type="entry name" value="Tetracycline Repressor, domain 2"/>
    <property type="match status" value="1"/>
</dbReference>
<keyword evidence="2 4" id="KW-0238">DNA-binding</keyword>
<dbReference type="InterPro" id="IPR050109">
    <property type="entry name" value="HTH-type_TetR-like_transc_reg"/>
</dbReference>
<proteinExistence type="predicted"/>
<dbReference type="PANTHER" id="PTHR30055">
    <property type="entry name" value="HTH-TYPE TRANSCRIPTIONAL REGULATOR RUTR"/>
    <property type="match status" value="1"/>
</dbReference>
<dbReference type="PROSITE" id="PS50977">
    <property type="entry name" value="HTH_TETR_2"/>
    <property type="match status" value="1"/>
</dbReference>
<dbReference type="RefSeq" id="WP_344309811.1">
    <property type="nucleotide sequence ID" value="NZ_BAAANY010000008.1"/>
</dbReference>
<keyword evidence="3" id="KW-0804">Transcription</keyword>
<dbReference type="Pfam" id="PF00440">
    <property type="entry name" value="TetR_N"/>
    <property type="match status" value="1"/>
</dbReference>
<evidence type="ECO:0000256" key="3">
    <source>
        <dbReference type="ARBA" id="ARBA00023163"/>
    </source>
</evidence>
<accession>A0ABP4SM11</accession>
<protein>
    <submittedName>
        <fullName evidence="6">TetR/AcrR family transcriptional regulator</fullName>
    </submittedName>
</protein>
<comment type="caution">
    <text evidence="6">The sequence shown here is derived from an EMBL/GenBank/DDBJ whole genome shotgun (WGS) entry which is preliminary data.</text>
</comment>
<dbReference type="InterPro" id="IPR001647">
    <property type="entry name" value="HTH_TetR"/>
</dbReference>
<dbReference type="InterPro" id="IPR036271">
    <property type="entry name" value="Tet_transcr_reg_TetR-rel_C_sf"/>
</dbReference>
<dbReference type="Proteomes" id="UP001500618">
    <property type="component" value="Unassembled WGS sequence"/>
</dbReference>
<gene>
    <name evidence="6" type="ORF">GCM10009765_24070</name>
</gene>
<evidence type="ECO:0000259" key="5">
    <source>
        <dbReference type="PROSITE" id="PS50977"/>
    </source>
</evidence>
<reference evidence="7" key="1">
    <citation type="journal article" date="2019" name="Int. J. Syst. Evol. Microbiol.">
        <title>The Global Catalogue of Microorganisms (GCM) 10K type strain sequencing project: providing services to taxonomists for standard genome sequencing and annotation.</title>
        <authorList>
            <consortium name="The Broad Institute Genomics Platform"/>
            <consortium name="The Broad Institute Genome Sequencing Center for Infectious Disease"/>
            <person name="Wu L."/>
            <person name="Ma J."/>
        </authorList>
    </citation>
    <scope>NUCLEOTIDE SEQUENCE [LARGE SCALE GENOMIC DNA]</scope>
    <source>
        <strain evidence="7">JCM 14718</strain>
    </source>
</reference>
<evidence type="ECO:0000256" key="1">
    <source>
        <dbReference type="ARBA" id="ARBA00023015"/>
    </source>
</evidence>